<dbReference type="GO" id="GO:0005829">
    <property type="term" value="C:cytosol"/>
    <property type="evidence" value="ECO:0007669"/>
    <property type="project" value="TreeGrafter"/>
</dbReference>
<dbReference type="InterPro" id="IPR010292">
    <property type="entry name" value="Uncharacterised_CreA"/>
</dbReference>
<name>A0A0M7B478_9RHOB</name>
<reference evidence="2 3" key="1">
    <citation type="submission" date="2015-09" db="EMBL/GenBank/DDBJ databases">
        <authorList>
            <person name="Jackson K.R."/>
            <person name="Lunt B.L."/>
            <person name="Fisher J.N.B."/>
            <person name="Gardner A.V."/>
            <person name="Bailey M.E."/>
            <person name="Deus L.M."/>
            <person name="Earl A.S."/>
            <person name="Gibby P.D."/>
            <person name="Hartmann K.A."/>
            <person name="Liu J.E."/>
            <person name="Manci A.M."/>
            <person name="Nielsen D.A."/>
            <person name="Solomon M.B."/>
            <person name="Breakwell D.P."/>
            <person name="Burnett S.H."/>
            <person name="Grose J.H."/>
        </authorList>
    </citation>
    <scope>NUCLEOTIDE SEQUENCE [LARGE SCALE GENOMIC DNA]</scope>
    <source>
        <strain evidence="2 3">CECT 7799</strain>
    </source>
</reference>
<evidence type="ECO:0000313" key="3">
    <source>
        <dbReference type="Proteomes" id="UP000049455"/>
    </source>
</evidence>
<dbReference type="PANTHER" id="PTHR37952:SF2">
    <property type="entry name" value="PROTEIN CREA"/>
    <property type="match status" value="1"/>
</dbReference>
<dbReference type="PANTHER" id="PTHR37952">
    <property type="match status" value="1"/>
</dbReference>
<dbReference type="STRING" id="313367.JSE7799_00112"/>
<keyword evidence="3" id="KW-1185">Reference proteome</keyword>
<sequence length="238" mass="25529">MHGVVPSRAPIRPARGRAGPARGRAGSALCPGLTPRRAERSAPRPASLDDRTGRSIRAGRRDGRNTAQEVEPARPGPCSGRMTRTFLALAATLSALAVTTARAEQVGEVGVDWVGNDIVIDAIPDPKVEGVTCHIAYFERSLIDRLSQGNWFEDPSNASIACRQTGPIRLGDIDTSDSGEQVFRESRSIVLKSLRIKRIFDETNQTLIYLAHAQELTEGSAKMAISTVPLYGAAMAGD</sequence>
<feature type="compositionally biased region" description="Basic and acidic residues" evidence="1">
    <location>
        <begin position="36"/>
        <end position="64"/>
    </location>
</feature>
<dbReference type="EMBL" id="CYPR01000003">
    <property type="protein sequence ID" value="CUH09658.1"/>
    <property type="molecule type" value="Genomic_DNA"/>
</dbReference>
<evidence type="ECO:0000256" key="1">
    <source>
        <dbReference type="SAM" id="MobiDB-lite"/>
    </source>
</evidence>
<dbReference type="Pfam" id="PF05981">
    <property type="entry name" value="CreA"/>
    <property type="match status" value="1"/>
</dbReference>
<feature type="region of interest" description="Disordered" evidence="1">
    <location>
        <begin position="1"/>
        <end position="79"/>
    </location>
</feature>
<accession>A0A0M7B478</accession>
<feature type="compositionally biased region" description="Low complexity" evidence="1">
    <location>
        <begin position="1"/>
        <end position="28"/>
    </location>
</feature>
<dbReference type="Proteomes" id="UP000049455">
    <property type="component" value="Unassembled WGS sequence"/>
</dbReference>
<protein>
    <submittedName>
        <fullName evidence="2">CreA protein</fullName>
    </submittedName>
</protein>
<gene>
    <name evidence="2" type="ORF">JSE7799_00112</name>
</gene>
<proteinExistence type="predicted"/>
<organism evidence="2 3">
    <name type="scientific">Jannaschia seosinensis</name>
    <dbReference type="NCBI Taxonomy" id="313367"/>
    <lineage>
        <taxon>Bacteria</taxon>
        <taxon>Pseudomonadati</taxon>
        <taxon>Pseudomonadota</taxon>
        <taxon>Alphaproteobacteria</taxon>
        <taxon>Rhodobacterales</taxon>
        <taxon>Roseobacteraceae</taxon>
        <taxon>Jannaschia</taxon>
    </lineage>
</organism>
<dbReference type="AlphaFoldDB" id="A0A0M7B478"/>
<evidence type="ECO:0000313" key="2">
    <source>
        <dbReference type="EMBL" id="CUH09658.1"/>
    </source>
</evidence>